<dbReference type="InterPro" id="IPR002156">
    <property type="entry name" value="RNaseH_domain"/>
</dbReference>
<accession>A0A803QDA9</accession>
<organism evidence="3 4">
    <name type="scientific">Cannabis sativa</name>
    <name type="common">Hemp</name>
    <name type="synonym">Marijuana</name>
    <dbReference type="NCBI Taxonomy" id="3483"/>
    <lineage>
        <taxon>Eukaryota</taxon>
        <taxon>Viridiplantae</taxon>
        <taxon>Streptophyta</taxon>
        <taxon>Embryophyta</taxon>
        <taxon>Tracheophyta</taxon>
        <taxon>Spermatophyta</taxon>
        <taxon>Magnoliopsida</taxon>
        <taxon>eudicotyledons</taxon>
        <taxon>Gunneridae</taxon>
        <taxon>Pentapetalae</taxon>
        <taxon>rosids</taxon>
        <taxon>fabids</taxon>
        <taxon>Rosales</taxon>
        <taxon>Cannabaceae</taxon>
        <taxon>Cannabis</taxon>
    </lineage>
</organism>
<name>A0A803QDA9_CANSA</name>
<reference evidence="3" key="2">
    <citation type="submission" date="2021-03" db="UniProtKB">
        <authorList>
            <consortium name="EnsemblPlants"/>
        </authorList>
    </citation>
    <scope>IDENTIFICATION</scope>
</reference>
<dbReference type="SUPFAM" id="SSF53098">
    <property type="entry name" value="Ribonuclease H-like"/>
    <property type="match status" value="1"/>
</dbReference>
<feature type="transmembrane region" description="Helical" evidence="1">
    <location>
        <begin position="25"/>
        <end position="49"/>
    </location>
</feature>
<dbReference type="GO" id="GO:0003676">
    <property type="term" value="F:nucleic acid binding"/>
    <property type="evidence" value="ECO:0007669"/>
    <property type="project" value="InterPro"/>
</dbReference>
<dbReference type="AlphaFoldDB" id="A0A803QDA9"/>
<dbReference type="GO" id="GO:0004523">
    <property type="term" value="F:RNA-DNA hybrid ribonuclease activity"/>
    <property type="evidence" value="ECO:0007669"/>
    <property type="project" value="InterPro"/>
</dbReference>
<dbReference type="Proteomes" id="UP000596661">
    <property type="component" value="Chromosome 9"/>
</dbReference>
<dbReference type="PANTHER" id="PTHR47074:SF75">
    <property type="entry name" value="RNASE H TYPE-1 DOMAIN-CONTAINING PROTEIN"/>
    <property type="match status" value="1"/>
</dbReference>
<dbReference type="InterPro" id="IPR052929">
    <property type="entry name" value="RNase_H-like_EbsB-rel"/>
</dbReference>
<dbReference type="Gramene" id="evm.model.09.108">
    <property type="protein sequence ID" value="cds.evm.model.09.108"/>
    <property type="gene ID" value="evm.TU.09.108"/>
</dbReference>
<protein>
    <recommendedName>
        <fullName evidence="2">RNase H type-1 domain-containing protein</fullName>
    </recommendedName>
</protein>
<dbReference type="Gene3D" id="3.30.420.10">
    <property type="entry name" value="Ribonuclease H-like superfamily/Ribonuclease H"/>
    <property type="match status" value="1"/>
</dbReference>
<dbReference type="PANTHER" id="PTHR47074">
    <property type="entry name" value="BNAC02G40300D PROTEIN"/>
    <property type="match status" value="1"/>
</dbReference>
<keyword evidence="1" id="KW-0472">Membrane</keyword>
<dbReference type="InterPro" id="IPR044730">
    <property type="entry name" value="RNase_H-like_dom_plant"/>
</dbReference>
<reference evidence="3" key="1">
    <citation type="submission" date="2018-11" db="EMBL/GenBank/DDBJ databases">
        <authorList>
            <person name="Grassa J C."/>
        </authorList>
    </citation>
    <scope>NUCLEOTIDE SEQUENCE [LARGE SCALE GENOMIC DNA]</scope>
</reference>
<dbReference type="Pfam" id="PF13456">
    <property type="entry name" value="RVT_3"/>
    <property type="match status" value="1"/>
</dbReference>
<keyword evidence="4" id="KW-1185">Reference proteome</keyword>
<evidence type="ECO:0000313" key="3">
    <source>
        <dbReference type="EnsemblPlants" id="cds.evm.model.09.108"/>
    </source>
</evidence>
<dbReference type="InterPro" id="IPR036397">
    <property type="entry name" value="RNaseH_sf"/>
</dbReference>
<keyword evidence="1" id="KW-0812">Transmembrane</keyword>
<proteinExistence type="predicted"/>
<evidence type="ECO:0000313" key="4">
    <source>
        <dbReference type="Proteomes" id="UP000596661"/>
    </source>
</evidence>
<dbReference type="EMBL" id="UZAU01000718">
    <property type="status" value="NOT_ANNOTATED_CDS"/>
    <property type="molecule type" value="Genomic_DNA"/>
</dbReference>
<dbReference type="CDD" id="cd06222">
    <property type="entry name" value="RNase_H_like"/>
    <property type="match status" value="1"/>
</dbReference>
<dbReference type="InterPro" id="IPR012337">
    <property type="entry name" value="RNaseH-like_sf"/>
</dbReference>
<evidence type="ECO:0000259" key="2">
    <source>
        <dbReference type="Pfam" id="PF13456"/>
    </source>
</evidence>
<feature type="domain" description="RNase H type-1" evidence="2">
    <location>
        <begin position="106"/>
        <end position="225"/>
    </location>
</feature>
<keyword evidence="1" id="KW-1133">Transmembrane helix</keyword>
<sequence>MVKWLHSSKIWKVLSRGRSASLAELLVYLFEVLDTNHFVLLAVLWWWLWYDRNSVLFEKKQSRLGVIDVLAKEALEEFQGRLGRGGAEVGRARWCSPGVGEFVLSVDAAVTPGRGFAGFGGVIRGGEGVVWASWAVGAVGDFQVAVAELLALRVGLLWANRLGFSLVRVETYSTVVSSWINYPDNILMFKPIVEEIISLLAAVDGGSCCAISRDANGVAHALAKSVTSSIGVHLWTDAYPKFISAPIRADLI</sequence>
<evidence type="ECO:0000256" key="1">
    <source>
        <dbReference type="SAM" id="Phobius"/>
    </source>
</evidence>
<dbReference type="EnsemblPlants" id="evm.model.09.108">
    <property type="protein sequence ID" value="cds.evm.model.09.108"/>
    <property type="gene ID" value="evm.TU.09.108"/>
</dbReference>